<dbReference type="EMBL" id="JACBKZ010000001">
    <property type="protein sequence ID" value="KAF5959133.1"/>
    <property type="molecule type" value="Genomic_DNA"/>
</dbReference>
<feature type="region of interest" description="Disordered" evidence="1">
    <location>
        <begin position="1"/>
        <end position="20"/>
    </location>
</feature>
<evidence type="ECO:0000313" key="3">
    <source>
        <dbReference type="Proteomes" id="UP000593564"/>
    </source>
</evidence>
<reference evidence="2 3" key="2">
    <citation type="submission" date="2020-07" db="EMBL/GenBank/DDBJ databases">
        <title>Genome assembly of wild tea tree DASZ reveals pedigree and selection history of tea varieties.</title>
        <authorList>
            <person name="Zhang W."/>
        </authorList>
    </citation>
    <scope>NUCLEOTIDE SEQUENCE [LARGE SCALE GENOMIC DNA]</scope>
    <source>
        <strain evidence="3">cv. G240</strain>
        <tissue evidence="2">Leaf</tissue>
    </source>
</reference>
<proteinExistence type="predicted"/>
<keyword evidence="3" id="KW-1185">Reference proteome</keyword>
<feature type="compositionally biased region" description="Polar residues" evidence="1">
    <location>
        <begin position="1"/>
        <end position="12"/>
    </location>
</feature>
<gene>
    <name evidence="2" type="ORF">HYC85_000342</name>
</gene>
<reference evidence="3" key="1">
    <citation type="journal article" date="2020" name="Nat. Commun.">
        <title>Genome assembly of wild tea tree DASZ reveals pedigree and selection history of tea varieties.</title>
        <authorList>
            <person name="Zhang W."/>
            <person name="Zhang Y."/>
            <person name="Qiu H."/>
            <person name="Guo Y."/>
            <person name="Wan H."/>
            <person name="Zhang X."/>
            <person name="Scossa F."/>
            <person name="Alseekh S."/>
            <person name="Zhang Q."/>
            <person name="Wang P."/>
            <person name="Xu L."/>
            <person name="Schmidt M.H."/>
            <person name="Jia X."/>
            <person name="Li D."/>
            <person name="Zhu A."/>
            <person name="Guo F."/>
            <person name="Chen W."/>
            <person name="Ni D."/>
            <person name="Usadel B."/>
            <person name="Fernie A.R."/>
            <person name="Wen W."/>
        </authorList>
    </citation>
    <scope>NUCLEOTIDE SEQUENCE [LARGE SCALE GENOMIC DNA]</scope>
    <source>
        <strain evidence="3">cv. G240</strain>
    </source>
</reference>
<dbReference type="AlphaFoldDB" id="A0A7J7I277"/>
<organism evidence="2 3">
    <name type="scientific">Camellia sinensis</name>
    <name type="common">Tea plant</name>
    <name type="synonym">Thea sinensis</name>
    <dbReference type="NCBI Taxonomy" id="4442"/>
    <lineage>
        <taxon>Eukaryota</taxon>
        <taxon>Viridiplantae</taxon>
        <taxon>Streptophyta</taxon>
        <taxon>Embryophyta</taxon>
        <taxon>Tracheophyta</taxon>
        <taxon>Spermatophyta</taxon>
        <taxon>Magnoliopsida</taxon>
        <taxon>eudicotyledons</taxon>
        <taxon>Gunneridae</taxon>
        <taxon>Pentapetalae</taxon>
        <taxon>asterids</taxon>
        <taxon>Ericales</taxon>
        <taxon>Theaceae</taxon>
        <taxon>Camellia</taxon>
    </lineage>
</organism>
<sequence>MLRTSLNSTPTTRVELESHVSGHMSSSSVNVVAQIVLLDGAFLSIHNVEAMKFQDKHKEKCQLSANNFNVLLKEMNINKRKKVDCMTLLLGHMRGVNHNVTINELHELPTPTEICRDPTFSLRKPIKSGAEGTESKQQNLPWDVAPSIQTKTASYQKQNCGTLYNWFRSSRTSKVRSRRHRITKVITNSSCVKSFSNHKEINNPGTESSINKSNMSIIRVYALEPDGVRDPEPKL</sequence>
<protein>
    <submittedName>
        <fullName evidence="2">Uncharacterized protein</fullName>
    </submittedName>
</protein>
<comment type="caution">
    <text evidence="2">The sequence shown here is derived from an EMBL/GenBank/DDBJ whole genome shotgun (WGS) entry which is preliminary data.</text>
</comment>
<evidence type="ECO:0000313" key="2">
    <source>
        <dbReference type="EMBL" id="KAF5959133.1"/>
    </source>
</evidence>
<dbReference type="Proteomes" id="UP000593564">
    <property type="component" value="Unassembled WGS sequence"/>
</dbReference>
<name>A0A7J7I277_CAMSI</name>
<evidence type="ECO:0000256" key="1">
    <source>
        <dbReference type="SAM" id="MobiDB-lite"/>
    </source>
</evidence>
<accession>A0A7J7I277</accession>